<geneLocation type="plasmid" evidence="2 3">
    <name>pSC2</name>
</geneLocation>
<proteinExistence type="predicted"/>
<dbReference type="PATRIC" id="fig|886882.15.peg.6052"/>
<keyword evidence="1" id="KW-1133">Transmembrane helix</keyword>
<name>E3EL98_PAEPS</name>
<dbReference type="EMBL" id="CP002214">
    <property type="protein sequence ID" value="ADO59930.1"/>
    <property type="molecule type" value="Genomic_DNA"/>
</dbReference>
<dbReference type="KEGG" id="ppm:PPSC2_28520"/>
<organism evidence="2 3">
    <name type="scientific">Paenibacillus polymyxa (strain SC2)</name>
    <name type="common">Bacillus polymyxa</name>
    <dbReference type="NCBI Taxonomy" id="886882"/>
    <lineage>
        <taxon>Bacteria</taxon>
        <taxon>Bacillati</taxon>
        <taxon>Bacillota</taxon>
        <taxon>Bacilli</taxon>
        <taxon>Bacillales</taxon>
        <taxon>Paenibacillaceae</taxon>
        <taxon>Paenibacillus</taxon>
    </lineage>
</organism>
<keyword evidence="1" id="KW-0812">Transmembrane</keyword>
<gene>
    <name evidence="2" type="ORF">PPSC2_28520</name>
</gene>
<evidence type="ECO:0000313" key="3">
    <source>
        <dbReference type="Proteomes" id="UP000006868"/>
    </source>
</evidence>
<reference evidence="2 3" key="1">
    <citation type="journal article" date="2011" name="J. Bacteriol.">
        <title>Complete genome sequence of Paenibacillus polymyxa SC2, a strain of plant growth-promoting Rhizobacterium with broad-spectrum antimicrobial activity.</title>
        <authorList>
            <person name="Ma M."/>
            <person name="Wang C."/>
            <person name="Ding Y."/>
            <person name="Li L."/>
            <person name="Shen D."/>
            <person name="Jiang X."/>
            <person name="Guan D."/>
            <person name="Cao F."/>
            <person name="Chen H."/>
            <person name="Feng R."/>
            <person name="Wang X."/>
            <person name="Ge Y."/>
            <person name="Yao L."/>
            <person name="Bing X."/>
            <person name="Yang X."/>
            <person name="Li J."/>
            <person name="Du B."/>
        </authorList>
    </citation>
    <scope>NUCLEOTIDE SEQUENCE [LARGE SCALE GENOMIC DNA]</scope>
    <source>
        <strain evidence="2 3">SC2</strain>
        <plasmid evidence="3">pSC2</plasmid>
    </source>
</reference>
<evidence type="ECO:0000256" key="1">
    <source>
        <dbReference type="SAM" id="Phobius"/>
    </source>
</evidence>
<accession>E3EL98</accession>
<dbReference type="RefSeq" id="WP_013386344.1">
    <property type="nucleotide sequence ID" value="NC_014628.2"/>
</dbReference>
<keyword evidence="1" id="KW-0472">Membrane</keyword>
<evidence type="ECO:0000313" key="2">
    <source>
        <dbReference type="EMBL" id="ADO59930.1"/>
    </source>
</evidence>
<dbReference type="AlphaFoldDB" id="E3EL98"/>
<keyword evidence="2" id="KW-0614">Plasmid</keyword>
<sequence>MKCSYFMVFHIKIYPGQNWFERTYNNLLTIDWQQVIQLMIVFNIMMFGFIGLSFLIEKLIEWLIEKYW</sequence>
<protein>
    <submittedName>
        <fullName evidence="2">Uncharacterized protein</fullName>
    </submittedName>
</protein>
<feature type="transmembrane region" description="Helical" evidence="1">
    <location>
        <begin position="35"/>
        <end position="56"/>
    </location>
</feature>
<dbReference type="HOGENOM" id="CLU_2790081_0_0_9"/>
<dbReference type="Proteomes" id="UP000006868">
    <property type="component" value="Plasmid pSC2"/>
</dbReference>